<dbReference type="Gene3D" id="1.20.59.10">
    <property type="entry name" value="Chorismate mutase"/>
    <property type="match status" value="1"/>
</dbReference>
<dbReference type="GO" id="GO:0004664">
    <property type="term" value="F:prephenate dehydratase activity"/>
    <property type="evidence" value="ECO:0007669"/>
    <property type="project" value="UniProtKB-EC"/>
</dbReference>
<evidence type="ECO:0000259" key="11">
    <source>
        <dbReference type="PROSITE" id="PS51671"/>
    </source>
</evidence>
<dbReference type="CDD" id="cd13633">
    <property type="entry name" value="PBP2_Sa-PDT_like"/>
    <property type="match status" value="1"/>
</dbReference>
<dbReference type="RefSeq" id="WP_161822945.1">
    <property type="nucleotide sequence ID" value="NZ_LSRS01000006.1"/>
</dbReference>
<feature type="domain" description="Prephenate dehydratase" evidence="10">
    <location>
        <begin position="3"/>
        <end position="182"/>
    </location>
</feature>
<dbReference type="InterPro" id="IPR002701">
    <property type="entry name" value="CM_II_prokaryot"/>
</dbReference>
<reference evidence="12" key="1">
    <citation type="submission" date="2016-02" db="EMBL/GenBank/DDBJ databases">
        <title>Draft Genome Sequence of Sporotomaculum syntrophicum Strain FB, a Syntrophic Benzoate Degrader.</title>
        <authorList>
            <person name="Nobu M.K."/>
            <person name="Narihiro T."/>
            <person name="Qiu Y.-L."/>
            <person name="Ohashi A."/>
            <person name="Liu W.-T."/>
            <person name="Yuji S."/>
        </authorList>
    </citation>
    <scope>NUCLEOTIDE SEQUENCE</scope>
    <source>
        <strain evidence="12">FB</strain>
    </source>
</reference>
<comment type="caution">
    <text evidence="12">The sequence shown here is derived from an EMBL/GenBank/DDBJ whole genome shotgun (WGS) entry which is preliminary data.</text>
</comment>
<proteinExistence type="predicted"/>
<comment type="catalytic activity">
    <reaction evidence="8">
        <text>prephenate + H(+) = 3-phenylpyruvate + CO2 + H2O</text>
        <dbReference type="Rhea" id="RHEA:21648"/>
        <dbReference type="ChEBI" id="CHEBI:15377"/>
        <dbReference type="ChEBI" id="CHEBI:15378"/>
        <dbReference type="ChEBI" id="CHEBI:16526"/>
        <dbReference type="ChEBI" id="CHEBI:18005"/>
        <dbReference type="ChEBI" id="CHEBI:29934"/>
        <dbReference type="EC" id="4.2.1.51"/>
    </reaction>
</comment>
<sequence>MYTLGYLGPQGTFSHTAALHYAGRHGYTPVCCSSLDAVMQKLASQKLTCGIVPVENSLGGSVGETLDLLTRAEGIWVTAEFLLPVKQHLLARPGVVLADISKVYSHPQALAQCRSFLKQQLPNTPVVETVSTASAALMVAGAEAATAAVGSQSAAVTYGLQILYADIQDKADNTTRFWVLGREKPSFSGKAKTSLVLALQDSPGALCRILSPLAQRGINLTRIESRPSGSKLGEYIFFIDFEGHSNNREVCDAVRELRENTFWLKMLGCYPVATGDGDMPSRWEPVQPVGLPGLRKEIDKIDDNILRLLTRRQELVEQVAAFKSKDMVVDSSREEEILCRVKEMACQSGIDPDIVEGIYRQIFIGAVRRQVDLLASCGN</sequence>
<dbReference type="FunFam" id="3.40.190.10:FF:000034">
    <property type="entry name" value="Chorismate mutase/prephenate dehydratase"/>
    <property type="match status" value="1"/>
</dbReference>
<dbReference type="InterPro" id="IPR045865">
    <property type="entry name" value="ACT-like_dom_sf"/>
</dbReference>
<dbReference type="Pfam" id="PF01842">
    <property type="entry name" value="ACT"/>
    <property type="match status" value="1"/>
</dbReference>
<dbReference type="GO" id="GO:0004106">
    <property type="term" value="F:chorismate mutase activity"/>
    <property type="evidence" value="ECO:0007669"/>
    <property type="project" value="InterPro"/>
</dbReference>
<evidence type="ECO:0000256" key="6">
    <source>
        <dbReference type="ARBA" id="ARBA00023222"/>
    </source>
</evidence>
<dbReference type="PROSITE" id="PS00857">
    <property type="entry name" value="PREPHENATE_DEHYDR_1"/>
    <property type="match status" value="1"/>
</dbReference>
<dbReference type="PROSITE" id="PS51171">
    <property type="entry name" value="PREPHENATE_DEHYDR_3"/>
    <property type="match status" value="1"/>
</dbReference>
<evidence type="ECO:0000313" key="13">
    <source>
        <dbReference type="Proteomes" id="UP000798488"/>
    </source>
</evidence>
<keyword evidence="6" id="KW-0584">Phenylalanine biosynthesis</keyword>
<evidence type="ECO:0000259" key="9">
    <source>
        <dbReference type="PROSITE" id="PS51168"/>
    </source>
</evidence>
<dbReference type="SMART" id="SM00830">
    <property type="entry name" value="CM_2"/>
    <property type="match status" value="1"/>
</dbReference>
<dbReference type="OrthoDB" id="9802281at2"/>
<dbReference type="GO" id="GO:0009094">
    <property type="term" value="P:L-phenylalanine biosynthetic process"/>
    <property type="evidence" value="ECO:0007669"/>
    <property type="project" value="UniProtKB-KW"/>
</dbReference>
<dbReference type="EC" id="4.2.1.51" evidence="2"/>
<evidence type="ECO:0000256" key="7">
    <source>
        <dbReference type="ARBA" id="ARBA00023239"/>
    </source>
</evidence>
<keyword evidence="13" id="KW-1185">Reference proteome</keyword>
<dbReference type="GO" id="GO:0046417">
    <property type="term" value="P:chorismate metabolic process"/>
    <property type="evidence" value="ECO:0007669"/>
    <property type="project" value="InterPro"/>
</dbReference>
<dbReference type="SUPFAM" id="SSF55021">
    <property type="entry name" value="ACT-like"/>
    <property type="match status" value="1"/>
</dbReference>
<dbReference type="PROSITE" id="PS00858">
    <property type="entry name" value="PREPHENATE_DEHYDR_2"/>
    <property type="match status" value="1"/>
</dbReference>
<comment type="pathway">
    <text evidence="1">Amino-acid biosynthesis; L-phenylalanine biosynthesis; phenylpyruvate from prephenate: step 1/1.</text>
</comment>
<dbReference type="NCBIfam" id="NF008865">
    <property type="entry name" value="PRK11898.1"/>
    <property type="match status" value="1"/>
</dbReference>
<dbReference type="AlphaFoldDB" id="A0A9D3AY11"/>
<keyword evidence="7" id="KW-0456">Lyase</keyword>
<evidence type="ECO:0000256" key="4">
    <source>
        <dbReference type="ARBA" id="ARBA00022605"/>
    </source>
</evidence>
<evidence type="ECO:0000256" key="5">
    <source>
        <dbReference type="ARBA" id="ARBA00023141"/>
    </source>
</evidence>
<keyword evidence="5" id="KW-0057">Aromatic amino acid biosynthesis</keyword>
<dbReference type="Gene3D" id="3.40.190.10">
    <property type="entry name" value="Periplasmic binding protein-like II"/>
    <property type="match status" value="2"/>
</dbReference>
<evidence type="ECO:0000256" key="2">
    <source>
        <dbReference type="ARBA" id="ARBA00013147"/>
    </source>
</evidence>
<evidence type="ECO:0000259" key="10">
    <source>
        <dbReference type="PROSITE" id="PS51171"/>
    </source>
</evidence>
<feature type="domain" description="ACT" evidence="11">
    <location>
        <begin position="194"/>
        <end position="271"/>
    </location>
</feature>
<keyword evidence="4" id="KW-0028">Amino-acid biosynthesis</keyword>
<dbReference type="GO" id="GO:0005737">
    <property type="term" value="C:cytoplasm"/>
    <property type="evidence" value="ECO:0007669"/>
    <property type="project" value="TreeGrafter"/>
</dbReference>
<evidence type="ECO:0000256" key="3">
    <source>
        <dbReference type="ARBA" id="ARBA00021872"/>
    </source>
</evidence>
<dbReference type="InterPro" id="IPR018528">
    <property type="entry name" value="Preph_deHydtase_CS"/>
</dbReference>
<accession>A0A9D3AY11</accession>
<protein>
    <recommendedName>
        <fullName evidence="3">Prephenate dehydratase</fullName>
        <ecNumber evidence="2">4.2.1.51</ecNumber>
    </recommendedName>
</protein>
<dbReference type="PANTHER" id="PTHR21022">
    <property type="entry name" value="PREPHENATE DEHYDRATASE P PROTEIN"/>
    <property type="match status" value="1"/>
</dbReference>
<dbReference type="InterPro" id="IPR036263">
    <property type="entry name" value="Chorismate_II_sf"/>
</dbReference>
<dbReference type="Gene3D" id="3.30.70.260">
    <property type="match status" value="1"/>
</dbReference>
<dbReference type="InterPro" id="IPR001086">
    <property type="entry name" value="Preph_deHydtase"/>
</dbReference>
<dbReference type="Pfam" id="PF01817">
    <property type="entry name" value="CM_2"/>
    <property type="match status" value="1"/>
</dbReference>
<organism evidence="12 13">
    <name type="scientific">Sporotomaculum syntrophicum</name>
    <dbReference type="NCBI Taxonomy" id="182264"/>
    <lineage>
        <taxon>Bacteria</taxon>
        <taxon>Bacillati</taxon>
        <taxon>Bacillota</taxon>
        <taxon>Clostridia</taxon>
        <taxon>Eubacteriales</taxon>
        <taxon>Desulfallaceae</taxon>
        <taxon>Sporotomaculum</taxon>
    </lineage>
</organism>
<dbReference type="CDD" id="cd04905">
    <property type="entry name" value="ACT_CM-PDT"/>
    <property type="match status" value="1"/>
</dbReference>
<evidence type="ECO:0000313" key="12">
    <source>
        <dbReference type="EMBL" id="KAF1084268.1"/>
    </source>
</evidence>
<dbReference type="SUPFAM" id="SSF53850">
    <property type="entry name" value="Periplasmic binding protein-like II"/>
    <property type="match status" value="1"/>
</dbReference>
<evidence type="ECO:0000256" key="8">
    <source>
        <dbReference type="ARBA" id="ARBA00047848"/>
    </source>
</evidence>
<gene>
    <name evidence="12" type="primary">pheA</name>
    <name evidence="12" type="ORF">SPSYN_02672</name>
</gene>
<dbReference type="InterPro" id="IPR036979">
    <property type="entry name" value="CM_dom_sf"/>
</dbReference>
<feature type="domain" description="Chorismate mutase" evidence="9">
    <location>
        <begin position="285"/>
        <end position="374"/>
    </location>
</feature>
<dbReference type="Pfam" id="PF00800">
    <property type="entry name" value="PDT"/>
    <property type="match status" value="1"/>
</dbReference>
<dbReference type="Proteomes" id="UP000798488">
    <property type="component" value="Unassembled WGS sequence"/>
</dbReference>
<dbReference type="SUPFAM" id="SSF48600">
    <property type="entry name" value="Chorismate mutase II"/>
    <property type="match status" value="1"/>
</dbReference>
<dbReference type="EMBL" id="LSRS01000006">
    <property type="protein sequence ID" value="KAF1084268.1"/>
    <property type="molecule type" value="Genomic_DNA"/>
</dbReference>
<name>A0A9D3AY11_9FIRM</name>
<dbReference type="FunFam" id="3.30.70.260:FF:000012">
    <property type="entry name" value="Prephenate dehydratase"/>
    <property type="match status" value="1"/>
</dbReference>
<dbReference type="PROSITE" id="PS51168">
    <property type="entry name" value="CHORISMATE_MUT_2"/>
    <property type="match status" value="1"/>
</dbReference>
<evidence type="ECO:0000256" key="1">
    <source>
        <dbReference type="ARBA" id="ARBA00004741"/>
    </source>
</evidence>
<dbReference type="PROSITE" id="PS51671">
    <property type="entry name" value="ACT"/>
    <property type="match status" value="1"/>
</dbReference>
<dbReference type="InterPro" id="IPR002912">
    <property type="entry name" value="ACT_dom"/>
</dbReference>
<dbReference type="PANTHER" id="PTHR21022:SF19">
    <property type="entry name" value="PREPHENATE DEHYDRATASE-RELATED"/>
    <property type="match status" value="1"/>
</dbReference>